<keyword evidence="2" id="KW-0472">Membrane</keyword>
<dbReference type="KEGG" id="haly:HYG82_11735"/>
<evidence type="ECO:0000256" key="1">
    <source>
        <dbReference type="SAM" id="MobiDB-lite"/>
    </source>
</evidence>
<feature type="transmembrane region" description="Helical" evidence="2">
    <location>
        <begin position="512"/>
        <end position="533"/>
    </location>
</feature>
<feature type="transmembrane region" description="Helical" evidence="2">
    <location>
        <begin position="417"/>
        <end position="439"/>
    </location>
</feature>
<feature type="transmembrane region" description="Helical" evidence="2">
    <location>
        <begin position="319"/>
        <end position="346"/>
    </location>
</feature>
<gene>
    <name evidence="3" type="ORF">HYG82_11735</name>
</gene>
<feature type="transmembrane region" description="Helical" evidence="2">
    <location>
        <begin position="545"/>
        <end position="566"/>
    </location>
</feature>
<name>A0A7D5KSI4_9EURY</name>
<feature type="transmembrane region" description="Helical" evidence="2">
    <location>
        <begin position="176"/>
        <end position="195"/>
    </location>
</feature>
<evidence type="ECO:0000256" key="2">
    <source>
        <dbReference type="SAM" id="Phobius"/>
    </source>
</evidence>
<feature type="transmembrane region" description="Helical" evidence="2">
    <location>
        <begin position="276"/>
        <end position="295"/>
    </location>
</feature>
<dbReference type="InterPro" id="IPR055941">
    <property type="entry name" value="DUF7519"/>
</dbReference>
<feature type="transmembrane region" description="Helical" evidence="2">
    <location>
        <begin position="58"/>
        <end position="78"/>
    </location>
</feature>
<feature type="transmembrane region" description="Helical" evidence="2">
    <location>
        <begin position="84"/>
        <end position="103"/>
    </location>
</feature>
<dbReference type="RefSeq" id="WP_179261217.1">
    <property type="nucleotide sequence ID" value="NZ_CP058601.1"/>
</dbReference>
<dbReference type="GeneID" id="56033972"/>
<dbReference type="EMBL" id="CP058601">
    <property type="protein sequence ID" value="QLG49484.1"/>
    <property type="molecule type" value="Genomic_DNA"/>
</dbReference>
<feature type="transmembrane region" description="Helical" evidence="2">
    <location>
        <begin position="219"/>
        <end position="241"/>
    </location>
</feature>
<feature type="transmembrane region" description="Helical" evidence="2">
    <location>
        <begin position="115"/>
        <end position="137"/>
    </location>
</feature>
<keyword evidence="2" id="KW-1133">Transmembrane helix</keyword>
<dbReference type="AlphaFoldDB" id="A0A7D5KSI4"/>
<evidence type="ECO:0000313" key="4">
    <source>
        <dbReference type="Proteomes" id="UP000509241"/>
    </source>
</evidence>
<feature type="transmembrane region" description="Helical" evidence="2">
    <location>
        <begin position="358"/>
        <end position="379"/>
    </location>
</feature>
<feature type="transmembrane region" description="Helical" evidence="2">
    <location>
        <begin position="143"/>
        <end position="164"/>
    </location>
</feature>
<evidence type="ECO:0000313" key="3">
    <source>
        <dbReference type="EMBL" id="QLG49484.1"/>
    </source>
</evidence>
<dbReference type="Proteomes" id="UP000509241">
    <property type="component" value="Chromosome"/>
</dbReference>
<feature type="region of interest" description="Disordered" evidence="1">
    <location>
        <begin position="1"/>
        <end position="26"/>
    </location>
</feature>
<reference evidence="3 4" key="1">
    <citation type="submission" date="2020-07" db="EMBL/GenBank/DDBJ databases">
        <authorList>
            <person name="Cui H."/>
        </authorList>
    </citation>
    <scope>NUCLEOTIDE SEQUENCE [LARGE SCALE GENOMIC DNA]</scope>
    <source>
        <strain evidence="3 4">YPL8</strain>
    </source>
</reference>
<keyword evidence="2" id="KW-0812">Transmembrane</keyword>
<accession>A0A7D5KSI4</accession>
<keyword evidence="4" id="KW-1185">Reference proteome</keyword>
<proteinExistence type="predicted"/>
<feature type="transmembrane region" description="Helical" evidence="2">
    <location>
        <begin position="451"/>
        <end position="470"/>
    </location>
</feature>
<dbReference type="OrthoDB" id="206493at2157"/>
<organism evidence="3 4">
    <name type="scientific">Natrinema halophilum</name>
    <dbReference type="NCBI Taxonomy" id="1699371"/>
    <lineage>
        <taxon>Archaea</taxon>
        <taxon>Methanobacteriati</taxon>
        <taxon>Methanobacteriota</taxon>
        <taxon>Stenosarchaea group</taxon>
        <taxon>Halobacteria</taxon>
        <taxon>Halobacteriales</taxon>
        <taxon>Natrialbaceae</taxon>
        <taxon>Natrinema</taxon>
    </lineage>
</organism>
<dbReference type="Pfam" id="PF24363">
    <property type="entry name" value="DUF7519"/>
    <property type="match status" value="1"/>
</dbReference>
<protein>
    <submittedName>
        <fullName evidence="3">Uncharacterized protein</fullName>
    </submittedName>
</protein>
<sequence>MRGDAVTGSAGRTNRRGRDGNDSVAGGAVSRRAVARETGRYVLESAIRGVRTALRRPTASDVAMICWTLGVGIAIGSTLVGRRLAVLATGAGLAAALTTVLLASERPLLRGLGGVVAAPVSVLVSSPLLLASVLALTSSGVGLIAGVTVWALVVAAFAAGLLSWPRFGRGGVRHGSTGTILAALGVVAVAVLPILPRADLRAHAVAAATDTLGVIEDVLVTPTGMLAVVSFAGLVAVAAMLSSRALATLPFERLVPPDRRDAVTTAVSGLRRGCSLSIRGALALGAGAVIAPIAVDRLDGPVVTPVALRTELPAPAGDALASLVVIAGVRLALVALAGIAFALLFLEWSRRILGRGPAVVVARLVAPMIGGALVAIVLVQATADSALAADIEGFLRATLEGPAPPSVLEFLTSIPPFTLVAIVLVFALVALSSLLWTVTTLRVIRLLPERAIGAALAAGAVFVLAVALAIVGRVEPAIWTTAAAFVLWDIGEYSDVIRTELGRGASTMRAELVHVGGTLLSGGVVAGGTVALYRWRAGIPMITDPVIAAVAVGSGLFVVVLVAWALRG</sequence>